<dbReference type="OrthoDB" id="285898at2"/>
<dbReference type="EMBL" id="CP036427">
    <property type="protein sequence ID" value="QDV39098.1"/>
    <property type="molecule type" value="Genomic_DNA"/>
</dbReference>
<protein>
    <recommendedName>
        <fullName evidence="3">Transposase</fullName>
    </recommendedName>
</protein>
<dbReference type="InterPro" id="IPR012337">
    <property type="entry name" value="RNaseH-like_sf"/>
</dbReference>
<accession>A0A518HE24</accession>
<geneLocation type="plasmid" evidence="2">
    <name>pelp_1</name>
</geneLocation>
<reference evidence="1 2" key="1">
    <citation type="submission" date="2019-02" db="EMBL/GenBank/DDBJ databases">
        <title>Deep-cultivation of Planctomycetes and their phenomic and genomic characterization uncovers novel biology.</title>
        <authorList>
            <person name="Wiegand S."/>
            <person name="Jogler M."/>
            <person name="Boedeker C."/>
            <person name="Pinto D."/>
            <person name="Vollmers J."/>
            <person name="Rivas-Marin E."/>
            <person name="Kohn T."/>
            <person name="Peeters S.H."/>
            <person name="Heuer A."/>
            <person name="Rast P."/>
            <person name="Oberbeckmann S."/>
            <person name="Bunk B."/>
            <person name="Jeske O."/>
            <person name="Meyerdierks A."/>
            <person name="Storesund J.E."/>
            <person name="Kallscheuer N."/>
            <person name="Luecker S."/>
            <person name="Lage O.M."/>
            <person name="Pohl T."/>
            <person name="Merkel B.J."/>
            <person name="Hornburger P."/>
            <person name="Mueller R.-W."/>
            <person name="Bruemmer F."/>
            <person name="Labrenz M."/>
            <person name="Spormann A.M."/>
            <person name="Op den Camp H."/>
            <person name="Overmann J."/>
            <person name="Amann R."/>
            <person name="Jetten M.S.M."/>
            <person name="Mascher T."/>
            <person name="Medema M.H."/>
            <person name="Devos D.P."/>
            <person name="Kaster A.-K."/>
            <person name="Ovreas L."/>
            <person name="Rohde M."/>
            <person name="Galperin M.Y."/>
            <person name="Jogler C."/>
        </authorList>
    </citation>
    <scope>NUCLEOTIDE SEQUENCE [LARGE SCALE GENOMIC DNA]</scope>
    <source>
        <strain evidence="1 2">ElP</strain>
        <plasmid evidence="2">pelp_1</plasmid>
    </source>
</reference>
<evidence type="ECO:0000313" key="1">
    <source>
        <dbReference type="EMBL" id="QDV39098.1"/>
    </source>
</evidence>
<name>A0A518HE24_9BACT</name>
<dbReference type="AlphaFoldDB" id="A0A518HE24"/>
<dbReference type="KEGG" id="tpla:ElP_70610"/>
<keyword evidence="2" id="KW-1185">Reference proteome</keyword>
<dbReference type="SUPFAM" id="SSF53098">
    <property type="entry name" value="Ribonuclease H-like"/>
    <property type="match status" value="1"/>
</dbReference>
<sequence length="117" mass="13572">MVDYVRKHPELRHREPARRLADEEAASLSPPEVSRILKQANLVCFWRRSNKKKAVEERATRPDQRWRTDLMHEHVGGRVDDSVAFLDEYSRFIVHHEMLLGMDGPTVSLAALKAIET</sequence>
<dbReference type="Proteomes" id="UP000317835">
    <property type="component" value="Plasmid pElP_1"/>
</dbReference>
<evidence type="ECO:0008006" key="3">
    <source>
        <dbReference type="Google" id="ProtNLM"/>
    </source>
</evidence>
<proteinExistence type="predicted"/>
<gene>
    <name evidence="1" type="ORF">ElP_70610</name>
</gene>
<organism evidence="1 2">
    <name type="scientific">Tautonia plasticadhaerens</name>
    <dbReference type="NCBI Taxonomy" id="2527974"/>
    <lineage>
        <taxon>Bacteria</taxon>
        <taxon>Pseudomonadati</taxon>
        <taxon>Planctomycetota</taxon>
        <taxon>Planctomycetia</taxon>
        <taxon>Isosphaerales</taxon>
        <taxon>Isosphaeraceae</taxon>
        <taxon>Tautonia</taxon>
    </lineage>
</organism>
<keyword evidence="1" id="KW-0614">Plasmid</keyword>
<evidence type="ECO:0000313" key="2">
    <source>
        <dbReference type="Proteomes" id="UP000317835"/>
    </source>
</evidence>